<name>A0AAN6XY74_9PEZI</name>
<feature type="compositionally biased region" description="Basic residues" evidence="1">
    <location>
        <begin position="1"/>
        <end position="11"/>
    </location>
</feature>
<accession>A0AAN6XY74</accession>
<reference evidence="2" key="2">
    <citation type="submission" date="2023-05" db="EMBL/GenBank/DDBJ databases">
        <authorList>
            <consortium name="Lawrence Berkeley National Laboratory"/>
            <person name="Steindorff A."/>
            <person name="Hensen N."/>
            <person name="Bonometti L."/>
            <person name="Westerberg I."/>
            <person name="Brannstrom I.O."/>
            <person name="Guillou S."/>
            <person name="Cros-Aarteil S."/>
            <person name="Calhoun S."/>
            <person name="Haridas S."/>
            <person name="Kuo A."/>
            <person name="Mondo S."/>
            <person name="Pangilinan J."/>
            <person name="Riley R."/>
            <person name="Labutti K."/>
            <person name="Andreopoulos B."/>
            <person name="Lipzen A."/>
            <person name="Chen C."/>
            <person name="Yanf M."/>
            <person name="Daum C."/>
            <person name="Ng V."/>
            <person name="Clum A."/>
            <person name="Ohm R."/>
            <person name="Martin F."/>
            <person name="Silar P."/>
            <person name="Natvig D."/>
            <person name="Lalanne C."/>
            <person name="Gautier V."/>
            <person name="Ament-Velasquez S.L."/>
            <person name="Kruys A."/>
            <person name="Hutchinson M.I."/>
            <person name="Powell A.J."/>
            <person name="Barry K."/>
            <person name="Miller A.N."/>
            <person name="Grigoriev I.V."/>
            <person name="Debuchy R."/>
            <person name="Gladieux P."/>
            <person name="Thoren M.H."/>
            <person name="Johannesson H."/>
        </authorList>
    </citation>
    <scope>NUCLEOTIDE SEQUENCE</scope>
    <source>
        <strain evidence="2">PSN293</strain>
    </source>
</reference>
<comment type="caution">
    <text evidence="2">The sequence shown here is derived from an EMBL/GenBank/DDBJ whole genome shotgun (WGS) entry which is preliminary data.</text>
</comment>
<feature type="compositionally biased region" description="Basic residues" evidence="1">
    <location>
        <begin position="475"/>
        <end position="488"/>
    </location>
</feature>
<feature type="region of interest" description="Disordered" evidence="1">
    <location>
        <begin position="1"/>
        <end position="61"/>
    </location>
</feature>
<evidence type="ECO:0000313" key="2">
    <source>
        <dbReference type="EMBL" id="KAK4209118.1"/>
    </source>
</evidence>
<feature type="compositionally biased region" description="Pro residues" evidence="1">
    <location>
        <begin position="304"/>
        <end position="313"/>
    </location>
</feature>
<dbReference type="Proteomes" id="UP001301769">
    <property type="component" value="Unassembled WGS sequence"/>
</dbReference>
<dbReference type="AlphaFoldDB" id="A0AAN6XY74"/>
<feature type="compositionally biased region" description="Low complexity" evidence="1">
    <location>
        <begin position="326"/>
        <end position="335"/>
    </location>
</feature>
<feature type="region of interest" description="Disordered" evidence="1">
    <location>
        <begin position="297"/>
        <end position="339"/>
    </location>
</feature>
<dbReference type="EMBL" id="MU858215">
    <property type="protein sequence ID" value="KAK4209118.1"/>
    <property type="molecule type" value="Genomic_DNA"/>
</dbReference>
<keyword evidence="3" id="KW-1185">Reference proteome</keyword>
<evidence type="ECO:0000313" key="3">
    <source>
        <dbReference type="Proteomes" id="UP001301769"/>
    </source>
</evidence>
<feature type="compositionally biased region" description="Basic residues" evidence="1">
    <location>
        <begin position="446"/>
        <end position="455"/>
    </location>
</feature>
<evidence type="ECO:0000256" key="1">
    <source>
        <dbReference type="SAM" id="MobiDB-lite"/>
    </source>
</evidence>
<feature type="region of interest" description="Disordered" evidence="1">
    <location>
        <begin position="444"/>
        <end position="496"/>
    </location>
</feature>
<gene>
    <name evidence="2" type="ORF">QBC37DRAFT_58706</name>
</gene>
<feature type="compositionally biased region" description="Basic and acidic residues" evidence="1">
    <location>
        <begin position="20"/>
        <end position="36"/>
    </location>
</feature>
<feature type="compositionally biased region" description="Basic and acidic residues" evidence="1">
    <location>
        <begin position="459"/>
        <end position="470"/>
    </location>
</feature>
<sequence>MSSHRTRHRKEGKLPEGYLPEDRLSGLLEDRKEDSRIQLYTPPGELVKISNGDDPNEEPDEETTFTFTFHNDGRIHPNFREPLNWAGPNFLDWLRFEEAVLPPRENVRSRSASDIWKPLNKFKADLPGGVHIEGLDGLAESVHNLFNSAKQLYFMEKHRAIRIPHKTFPHPLPELPRRELERLENELFDVSKYNGACEHLTALAWSEDGRTGSITLYEVNLDDRYRRQRDVPMNVRPVAAMTGVPKSVLVEMRKHEKIRRKIVFVPSDEEARGFKWKANPSRGPTYVKLPEKTTSCEVDLYRGPPSPLYPPRSPMRRSSADESGSRSRSQHSSSSNLVDADGVRATIPQFVALLHASRAILEDIESTSVDPVETEDGKVLPTVHLKSMPRENRHEGAGVHVTVLIPSDSDWTDDQIVWTDKYGLVEFRRRKYWDLIEWETRTPDARRRHSSHSHSGHSSADRSRRSDRSLSPHRISSHHSNSHSRRGSRLLDLPPL</sequence>
<reference evidence="2" key="1">
    <citation type="journal article" date="2023" name="Mol. Phylogenet. Evol.">
        <title>Genome-scale phylogeny and comparative genomics of the fungal order Sordariales.</title>
        <authorList>
            <person name="Hensen N."/>
            <person name="Bonometti L."/>
            <person name="Westerberg I."/>
            <person name="Brannstrom I.O."/>
            <person name="Guillou S."/>
            <person name="Cros-Aarteil S."/>
            <person name="Calhoun S."/>
            <person name="Haridas S."/>
            <person name="Kuo A."/>
            <person name="Mondo S."/>
            <person name="Pangilinan J."/>
            <person name="Riley R."/>
            <person name="LaButti K."/>
            <person name="Andreopoulos B."/>
            <person name="Lipzen A."/>
            <person name="Chen C."/>
            <person name="Yan M."/>
            <person name="Daum C."/>
            <person name="Ng V."/>
            <person name="Clum A."/>
            <person name="Steindorff A."/>
            <person name="Ohm R.A."/>
            <person name="Martin F."/>
            <person name="Silar P."/>
            <person name="Natvig D.O."/>
            <person name="Lalanne C."/>
            <person name="Gautier V."/>
            <person name="Ament-Velasquez S.L."/>
            <person name="Kruys A."/>
            <person name="Hutchinson M.I."/>
            <person name="Powell A.J."/>
            <person name="Barry K."/>
            <person name="Miller A.N."/>
            <person name="Grigoriev I.V."/>
            <person name="Debuchy R."/>
            <person name="Gladieux P."/>
            <person name="Hiltunen Thoren M."/>
            <person name="Johannesson H."/>
        </authorList>
    </citation>
    <scope>NUCLEOTIDE SEQUENCE</scope>
    <source>
        <strain evidence="2">PSN293</strain>
    </source>
</reference>
<organism evidence="2 3">
    <name type="scientific">Rhypophila decipiens</name>
    <dbReference type="NCBI Taxonomy" id="261697"/>
    <lineage>
        <taxon>Eukaryota</taxon>
        <taxon>Fungi</taxon>
        <taxon>Dikarya</taxon>
        <taxon>Ascomycota</taxon>
        <taxon>Pezizomycotina</taxon>
        <taxon>Sordariomycetes</taxon>
        <taxon>Sordariomycetidae</taxon>
        <taxon>Sordariales</taxon>
        <taxon>Naviculisporaceae</taxon>
        <taxon>Rhypophila</taxon>
    </lineage>
</organism>
<proteinExistence type="predicted"/>
<protein>
    <submittedName>
        <fullName evidence="2">Uncharacterized protein</fullName>
    </submittedName>
</protein>